<accession>A0A117I182</accession>
<gene>
    <name evidence="1" type="ORF">PAHA3_1886</name>
</gene>
<proteinExistence type="predicted"/>
<protein>
    <submittedName>
        <fullName evidence="1">Alanine:glyoxylate aminotransferase 2 family protein</fullName>
    </submittedName>
</protein>
<dbReference type="EMBL" id="BCNV01000001">
    <property type="protein sequence ID" value="GAS81812.1"/>
    <property type="molecule type" value="Genomic_DNA"/>
</dbReference>
<keyword evidence="1" id="KW-0808">Transferase</keyword>
<reference evidence="2" key="2">
    <citation type="submission" date="2016-01" db="EMBL/GenBank/DDBJ databases">
        <title>Draft Genome Sequence of Paenibacillus amylolyticus Heshi-A3 that Was Isolated from Fermented Rice Bran with Aging Salted Mackerel, Which Was Named Heshiko as Traditional Fermented Seafood in Japan.</title>
        <authorList>
            <person name="Akuzawa S."/>
            <person name="Nakagawa J."/>
            <person name="Kanekatsu T."/>
            <person name="Kubota E."/>
            <person name="Ohtake R."/>
            <person name="Suzuki T."/>
            <person name="Kanesaki Y."/>
        </authorList>
    </citation>
    <scope>NUCLEOTIDE SEQUENCE [LARGE SCALE GENOMIC DNA]</scope>
    <source>
        <strain evidence="2">Heshi-A3</strain>
    </source>
</reference>
<dbReference type="Proteomes" id="UP000069697">
    <property type="component" value="Unassembled WGS sequence"/>
</dbReference>
<sequence>MIELDKNKDIIILIIRSCRAFSMHLISGINRSKRKEHVARYRCHLLCEIFLLIRSHERLGTSKPDIECSQ</sequence>
<comment type="caution">
    <text evidence="1">The sequence shown here is derived from an EMBL/GenBank/DDBJ whole genome shotgun (WGS) entry which is preliminary data.</text>
</comment>
<reference evidence="1 2" key="1">
    <citation type="journal article" date="2016" name="Genome Announc.">
        <title>Draft Genome Sequence of Paenibacillus amylolyticus Heshi-A3, Isolated from Fermented Rice Bran in a Japanese Fermented Seafood Dish.</title>
        <authorList>
            <person name="Akuzawa S."/>
            <person name="Nagaoka J."/>
            <person name="Kanekatsu M."/>
            <person name="Kubota E."/>
            <person name="Ohtake R."/>
            <person name="Suzuki T."/>
            <person name="Kanesaki Y."/>
        </authorList>
    </citation>
    <scope>NUCLEOTIDE SEQUENCE [LARGE SCALE GENOMIC DNA]</scope>
    <source>
        <strain evidence="1 2">Heshi-A3</strain>
    </source>
</reference>
<dbReference type="GO" id="GO:0008483">
    <property type="term" value="F:transaminase activity"/>
    <property type="evidence" value="ECO:0007669"/>
    <property type="project" value="UniProtKB-KW"/>
</dbReference>
<keyword evidence="1" id="KW-0032">Aminotransferase</keyword>
<evidence type="ECO:0000313" key="2">
    <source>
        <dbReference type="Proteomes" id="UP000069697"/>
    </source>
</evidence>
<dbReference type="AlphaFoldDB" id="A0A117I182"/>
<evidence type="ECO:0000313" key="1">
    <source>
        <dbReference type="EMBL" id="GAS81812.1"/>
    </source>
</evidence>
<organism evidence="1 2">
    <name type="scientific">Paenibacillus amylolyticus</name>
    <dbReference type="NCBI Taxonomy" id="1451"/>
    <lineage>
        <taxon>Bacteria</taxon>
        <taxon>Bacillati</taxon>
        <taxon>Bacillota</taxon>
        <taxon>Bacilli</taxon>
        <taxon>Bacillales</taxon>
        <taxon>Paenibacillaceae</taxon>
        <taxon>Paenibacillus</taxon>
    </lineage>
</organism>
<name>A0A117I182_PAEAM</name>